<dbReference type="PANTHER" id="PTHR10155">
    <property type="entry name" value="PHOSPHATIDYLINOSITOL 3-KINASE REGULATORY SUBUNIT"/>
    <property type="match status" value="1"/>
</dbReference>
<dbReference type="GO" id="GO:0046935">
    <property type="term" value="F:1-phosphatidylinositol-3-kinase regulator activity"/>
    <property type="evidence" value="ECO:0007669"/>
    <property type="project" value="TreeGrafter"/>
</dbReference>
<dbReference type="InterPro" id="IPR036860">
    <property type="entry name" value="SH2_dom_sf"/>
</dbReference>
<proteinExistence type="predicted"/>
<keyword evidence="1 2" id="KW-0727">SH2 domain</keyword>
<dbReference type="EMBL" id="JAPWTK010000014">
    <property type="protein sequence ID" value="KAJ8959030.1"/>
    <property type="molecule type" value="Genomic_DNA"/>
</dbReference>
<sequence length="295" mass="33104">MRSRRPETDRDFPKRPHGMPKLQARVPVLSADAPAMLQRAPLPARPQRRRAGGRADAALRALPIAAGVAQRAALLHPAAVRHPLQPAPAPADARPETELQRLSDTVRALRLSGWYYEGVTYQQSHDMLSATAPGTYLIRNSSDQRFLFSLSVQTDRGPTSVRLFYMNGFFRLDAQPHLQVCKNNAQVWVDPNGKWYSSILLDKPLRKKKEPPSLKHFARLAVHRALRASAMPRLAMLPPAHPARTARLADRVLVGVPVLPLTIARQRLVGTYTYRRQGTPRKYSKRAGDARRLVR</sequence>
<dbReference type="AlphaFoldDB" id="A0AAV8Z5K2"/>
<dbReference type="Pfam" id="PF00017">
    <property type="entry name" value="SH2"/>
    <property type="match status" value="1"/>
</dbReference>
<dbReference type="SUPFAM" id="SSF55550">
    <property type="entry name" value="SH2 domain"/>
    <property type="match status" value="1"/>
</dbReference>
<accession>A0AAV8Z5K2</accession>
<feature type="compositionally biased region" description="Basic and acidic residues" evidence="3">
    <location>
        <begin position="1"/>
        <end position="14"/>
    </location>
</feature>
<evidence type="ECO:0000259" key="4">
    <source>
        <dbReference type="PROSITE" id="PS50001"/>
    </source>
</evidence>
<keyword evidence="7" id="KW-1185">Reference proteome</keyword>
<evidence type="ECO:0000259" key="5">
    <source>
        <dbReference type="PROSITE" id="PS50225"/>
    </source>
</evidence>
<evidence type="ECO:0000256" key="3">
    <source>
        <dbReference type="SAM" id="MobiDB-lite"/>
    </source>
</evidence>
<feature type="region of interest" description="Disordered" evidence="3">
    <location>
        <begin position="1"/>
        <end position="33"/>
    </location>
</feature>
<organism evidence="6 7">
    <name type="scientific">Aromia moschata</name>
    <dbReference type="NCBI Taxonomy" id="1265417"/>
    <lineage>
        <taxon>Eukaryota</taxon>
        <taxon>Metazoa</taxon>
        <taxon>Ecdysozoa</taxon>
        <taxon>Arthropoda</taxon>
        <taxon>Hexapoda</taxon>
        <taxon>Insecta</taxon>
        <taxon>Pterygota</taxon>
        <taxon>Neoptera</taxon>
        <taxon>Endopterygota</taxon>
        <taxon>Coleoptera</taxon>
        <taxon>Polyphaga</taxon>
        <taxon>Cucujiformia</taxon>
        <taxon>Chrysomeloidea</taxon>
        <taxon>Cerambycidae</taxon>
        <taxon>Cerambycinae</taxon>
        <taxon>Callichromatini</taxon>
        <taxon>Aromia</taxon>
    </lineage>
</organism>
<evidence type="ECO:0000313" key="6">
    <source>
        <dbReference type="EMBL" id="KAJ8959030.1"/>
    </source>
</evidence>
<dbReference type="PROSITE" id="PS50001">
    <property type="entry name" value="SH2"/>
    <property type="match status" value="1"/>
</dbReference>
<reference evidence="6" key="1">
    <citation type="journal article" date="2023" name="Insect Mol. Biol.">
        <title>Genome sequencing provides insights into the evolution of gene families encoding plant cell wall-degrading enzymes in longhorned beetles.</title>
        <authorList>
            <person name="Shin N.R."/>
            <person name="Okamura Y."/>
            <person name="Kirsch R."/>
            <person name="Pauchet Y."/>
        </authorList>
    </citation>
    <scope>NUCLEOTIDE SEQUENCE</scope>
    <source>
        <strain evidence="6">AMC_N1</strain>
    </source>
</reference>
<protein>
    <submittedName>
        <fullName evidence="6">Uncharacterized protein</fullName>
    </submittedName>
</protein>
<evidence type="ECO:0000313" key="7">
    <source>
        <dbReference type="Proteomes" id="UP001162162"/>
    </source>
</evidence>
<evidence type="ECO:0000256" key="2">
    <source>
        <dbReference type="PROSITE-ProRule" id="PRU00191"/>
    </source>
</evidence>
<dbReference type="InterPro" id="IPR000980">
    <property type="entry name" value="SH2"/>
</dbReference>
<feature type="domain" description="SOCS box" evidence="5">
    <location>
        <begin position="200"/>
        <end position="240"/>
    </location>
</feature>
<dbReference type="Proteomes" id="UP001162162">
    <property type="component" value="Unassembled WGS sequence"/>
</dbReference>
<evidence type="ECO:0000256" key="1">
    <source>
        <dbReference type="ARBA" id="ARBA00022999"/>
    </source>
</evidence>
<dbReference type="InterPro" id="IPR001496">
    <property type="entry name" value="SOCS_box"/>
</dbReference>
<dbReference type="GO" id="GO:0005942">
    <property type="term" value="C:phosphatidylinositol 3-kinase complex"/>
    <property type="evidence" value="ECO:0007669"/>
    <property type="project" value="TreeGrafter"/>
</dbReference>
<dbReference type="Gene3D" id="3.30.505.10">
    <property type="entry name" value="SH2 domain"/>
    <property type="match status" value="1"/>
</dbReference>
<dbReference type="GO" id="GO:0046854">
    <property type="term" value="P:phosphatidylinositol phosphate biosynthetic process"/>
    <property type="evidence" value="ECO:0007669"/>
    <property type="project" value="TreeGrafter"/>
</dbReference>
<gene>
    <name evidence="6" type="ORF">NQ318_022285</name>
</gene>
<name>A0AAV8Z5K2_9CUCU</name>
<dbReference type="PROSITE" id="PS50225">
    <property type="entry name" value="SOCS"/>
    <property type="match status" value="1"/>
</dbReference>
<comment type="caution">
    <text evidence="6">The sequence shown here is derived from an EMBL/GenBank/DDBJ whole genome shotgun (WGS) entry which is preliminary data.</text>
</comment>
<feature type="domain" description="SH2" evidence="4">
    <location>
        <begin position="114"/>
        <end position="240"/>
    </location>
</feature>
<dbReference type="CDD" id="cd09923">
    <property type="entry name" value="SH2_SOCS_family"/>
    <property type="match status" value="1"/>
</dbReference>
<dbReference type="PANTHER" id="PTHR10155:SF16">
    <property type="entry name" value="SUPPRESSOR OF CYTOKINE SIGNALING 2"/>
    <property type="match status" value="1"/>
</dbReference>